<evidence type="ECO:0000256" key="9">
    <source>
        <dbReference type="ARBA" id="ARBA00048988"/>
    </source>
</evidence>
<name>A0A9Q9F3R1_9RICK</name>
<evidence type="ECO:0000259" key="12">
    <source>
        <dbReference type="PROSITE" id="PS51217"/>
    </source>
</evidence>
<dbReference type="PANTHER" id="PTHR11070:SF2">
    <property type="entry name" value="ATP-DEPENDENT DNA HELICASE SRS2"/>
    <property type="match status" value="1"/>
</dbReference>
<evidence type="ECO:0000256" key="6">
    <source>
        <dbReference type="ARBA" id="ARBA00034617"/>
    </source>
</evidence>
<dbReference type="GO" id="GO:0005524">
    <property type="term" value="F:ATP binding"/>
    <property type="evidence" value="ECO:0007669"/>
    <property type="project" value="UniProtKB-UniRule"/>
</dbReference>
<protein>
    <recommendedName>
        <fullName evidence="7">DNA 3'-5' helicase</fullName>
        <ecNumber evidence="7">5.6.2.4</ecNumber>
    </recommendedName>
    <alternativeName>
        <fullName evidence="8">DNA 3'-5' helicase II</fullName>
    </alternativeName>
</protein>
<comment type="catalytic activity">
    <reaction evidence="6">
        <text>Couples ATP hydrolysis with the unwinding of duplex DNA by translocating in the 3'-5' direction.</text>
        <dbReference type="EC" id="5.6.2.4"/>
    </reaction>
</comment>
<comment type="catalytic activity">
    <reaction evidence="9">
        <text>ATP + H2O = ADP + phosphate + H(+)</text>
        <dbReference type="Rhea" id="RHEA:13065"/>
        <dbReference type="ChEBI" id="CHEBI:15377"/>
        <dbReference type="ChEBI" id="CHEBI:15378"/>
        <dbReference type="ChEBI" id="CHEBI:30616"/>
        <dbReference type="ChEBI" id="CHEBI:43474"/>
        <dbReference type="ChEBI" id="CHEBI:456216"/>
        <dbReference type="EC" id="5.6.2.4"/>
    </reaction>
</comment>
<dbReference type="InterPro" id="IPR014016">
    <property type="entry name" value="UvrD-like_ATP-bd"/>
</dbReference>
<dbReference type="GO" id="GO:0000725">
    <property type="term" value="P:recombinational repair"/>
    <property type="evidence" value="ECO:0007669"/>
    <property type="project" value="TreeGrafter"/>
</dbReference>
<evidence type="ECO:0000256" key="7">
    <source>
        <dbReference type="ARBA" id="ARBA00034808"/>
    </source>
</evidence>
<dbReference type="GO" id="GO:0043138">
    <property type="term" value="F:3'-5' DNA helicase activity"/>
    <property type="evidence" value="ECO:0007669"/>
    <property type="project" value="UniProtKB-EC"/>
</dbReference>
<dbReference type="GO" id="GO:0016787">
    <property type="term" value="F:hydrolase activity"/>
    <property type="evidence" value="ECO:0007669"/>
    <property type="project" value="UniProtKB-UniRule"/>
</dbReference>
<evidence type="ECO:0000313" key="13">
    <source>
        <dbReference type="EMBL" id="UTO55579.1"/>
    </source>
</evidence>
<feature type="domain" description="UvrD-like helicase C-terminal" evidence="12">
    <location>
        <begin position="459"/>
        <end position="737"/>
    </location>
</feature>
<dbReference type="RefSeq" id="WP_218213932.1">
    <property type="nucleotide sequence ID" value="NZ_CP089286.1"/>
</dbReference>
<feature type="binding site" evidence="10">
    <location>
        <begin position="20"/>
        <end position="27"/>
    </location>
    <ligand>
        <name>ATP</name>
        <dbReference type="ChEBI" id="CHEBI:30616"/>
    </ligand>
</feature>
<dbReference type="Pfam" id="PF13361">
    <property type="entry name" value="UvrD_C"/>
    <property type="match status" value="1"/>
</dbReference>
<evidence type="ECO:0000256" key="1">
    <source>
        <dbReference type="ARBA" id="ARBA00022741"/>
    </source>
</evidence>
<dbReference type="GO" id="GO:0003677">
    <property type="term" value="F:DNA binding"/>
    <property type="evidence" value="ECO:0007669"/>
    <property type="project" value="InterPro"/>
</dbReference>
<keyword evidence="3 10" id="KW-0347">Helicase</keyword>
<dbReference type="PANTHER" id="PTHR11070">
    <property type="entry name" value="UVRD / RECB / PCRA DNA HELICASE FAMILY MEMBER"/>
    <property type="match status" value="1"/>
</dbReference>
<dbReference type="AlphaFoldDB" id="A0A9Q9F3R1"/>
<gene>
    <name evidence="13" type="ORF">LUA82_00585</name>
</gene>
<dbReference type="PROSITE" id="PS51198">
    <property type="entry name" value="UVRD_HELICASE_ATP_BIND"/>
    <property type="match status" value="1"/>
</dbReference>
<keyword evidence="5" id="KW-0413">Isomerase</keyword>
<keyword evidence="1 10" id="KW-0547">Nucleotide-binding</keyword>
<dbReference type="EC" id="5.6.2.4" evidence="7"/>
<accession>A0A9Q9F3R1</accession>
<keyword evidence="4 10" id="KW-0067">ATP-binding</keyword>
<evidence type="ECO:0000256" key="3">
    <source>
        <dbReference type="ARBA" id="ARBA00022806"/>
    </source>
</evidence>
<dbReference type="Proteomes" id="UP001059822">
    <property type="component" value="Chromosome"/>
</dbReference>
<evidence type="ECO:0000256" key="8">
    <source>
        <dbReference type="ARBA" id="ARBA00034923"/>
    </source>
</evidence>
<dbReference type="InterPro" id="IPR000212">
    <property type="entry name" value="DNA_helicase_UvrD/REP"/>
</dbReference>
<dbReference type="PROSITE" id="PS51217">
    <property type="entry name" value="UVRD_HELICASE_CTER"/>
    <property type="match status" value="1"/>
</dbReference>
<evidence type="ECO:0000256" key="5">
    <source>
        <dbReference type="ARBA" id="ARBA00023235"/>
    </source>
</evidence>
<dbReference type="Pfam" id="PF00580">
    <property type="entry name" value="UvrD-helicase"/>
    <property type="match status" value="1"/>
</dbReference>
<feature type="domain" description="UvrD-like helicase ATP-binding" evidence="11">
    <location>
        <begin position="1"/>
        <end position="444"/>
    </location>
</feature>
<proteinExistence type="predicted"/>
<organism evidence="13 14">
    <name type="scientific">Neoehrlichia mikurensis</name>
    <dbReference type="NCBI Taxonomy" id="89586"/>
    <lineage>
        <taxon>Bacteria</taxon>
        <taxon>Pseudomonadati</taxon>
        <taxon>Pseudomonadota</taxon>
        <taxon>Alphaproteobacteria</taxon>
        <taxon>Rickettsiales</taxon>
        <taxon>Anaplasmataceae</taxon>
        <taxon>Candidatus Neoehrlichia</taxon>
    </lineage>
</organism>
<dbReference type="EMBL" id="CP089286">
    <property type="protein sequence ID" value="UTO55579.1"/>
    <property type="molecule type" value="Genomic_DNA"/>
</dbReference>
<dbReference type="GO" id="GO:0005829">
    <property type="term" value="C:cytosol"/>
    <property type="evidence" value="ECO:0007669"/>
    <property type="project" value="TreeGrafter"/>
</dbReference>
<evidence type="ECO:0000256" key="10">
    <source>
        <dbReference type="PROSITE-ProRule" id="PRU00560"/>
    </source>
</evidence>
<dbReference type="InterPro" id="IPR014017">
    <property type="entry name" value="DNA_helicase_UvrD-like_C"/>
</dbReference>
<dbReference type="GO" id="GO:0033202">
    <property type="term" value="C:DNA helicase complex"/>
    <property type="evidence" value="ECO:0007669"/>
    <property type="project" value="TreeGrafter"/>
</dbReference>
<sequence>MQNIVKTATNPNNEFIWISASAGTGKTKILTHRILRLLLTEKTKILCLTFTNAAAHEIKERVYKIASKWILMSQKELNLQLKEICYDDLDKKYYKNAQKLFFHIPNSLTIQTIHSFCHSLIHIFQNETGISKNHTIKEISESYPKIFQKLLLEQNIKKHLEAISIESTENIIYNLVYKIINKKFNKNYIYEKYNDIALNTKFNHTTQLCVLINILENGSIRDKKISYQLSEWYNLSQNNKLIKIKNYAKIFINLSNLENKPLSSIITKNTLKKFPQAEEIIIKEQENITKFIEQLDHYQIIHRTYHLIKIAEQFIDIYTKDKQCNRYIDYNDVIHLILHLVTNFYYKDWILFQLDHKINHILIDEAQDNSLEQWEIIKQLCNEFFSGTGTINEKRTLFVVGDIKQSIYSFQNARPDYFYPMCQYFANKSSNPIIIKLNVSFRSSQPILTLVDKIFNNFQEQVSFEKCKIEHIAHRKKDYGYVELWPLPITSTQTRKISAWNQLHIKSNNHNQQLASTIAHKIYSWISTKRTLISKHRPITAGDILILLRHRNTFIDYMIEELGKFNIPVSGRDKFNIMDHIVIKDLVNLGEFLLLQKNDISLANLLKSPIFEFTEEQLFKLSYSRQHKYLWNMLQLNFPEISNYLKQLINISRHHSPLNLYHYILSKHKQQFIKYIGQSSIEVIDEFVNLLVKFETDNISSLESFIHWIKHTNPEIKRDLSTVNNAVRIMTVHNAKGIQSPIVFLTDTTSIPKSDSQIIFDEQNTPFWCCDNFNYQLSILKHKKDLEEYNEYIRLLYVALTRAEDELYITGTNYPQNKSWYNIISSVSNVYTKKFIELFPMFTNKVEALCIEQQFNT</sequence>
<reference evidence="13" key="1">
    <citation type="journal article" date="2022" name="Microorganisms">
        <title>Assembly and Comparison of Ca. Neoehrlichia mikurensis Genomes.</title>
        <authorList>
            <person name="Azagi T."/>
            <person name="Dirks R.P."/>
            <person name="Yebra-Pimentel E.S."/>
            <person name="Schaap P.J."/>
            <person name="Koehorst J.J."/>
            <person name="Esser H.J."/>
            <person name="Sprong H."/>
        </authorList>
    </citation>
    <scope>NUCLEOTIDE SEQUENCE</scope>
    <source>
        <strain evidence="13">18-2837</strain>
    </source>
</reference>
<evidence type="ECO:0000259" key="11">
    <source>
        <dbReference type="PROSITE" id="PS51198"/>
    </source>
</evidence>
<evidence type="ECO:0000313" key="14">
    <source>
        <dbReference type="Proteomes" id="UP001059822"/>
    </source>
</evidence>
<evidence type="ECO:0000256" key="2">
    <source>
        <dbReference type="ARBA" id="ARBA00022801"/>
    </source>
</evidence>
<evidence type="ECO:0000256" key="4">
    <source>
        <dbReference type="ARBA" id="ARBA00022840"/>
    </source>
</evidence>
<keyword evidence="2 10" id="KW-0378">Hydrolase</keyword>